<dbReference type="RefSeq" id="WP_188425674.1">
    <property type="nucleotide sequence ID" value="NZ_BMCH01000002.1"/>
</dbReference>
<comment type="caution">
    <text evidence="2">The sequence shown here is derived from an EMBL/GenBank/DDBJ whole genome shotgun (WGS) entry which is preliminary data.</text>
</comment>
<accession>A0ABQ1LLQ7</accession>
<sequence>MSHGSAIDLGDLVALAAVVMPFVMVMYIVTIRARSRATASKLQESDLAALNMAHVQARRLEERVDQLERILDEDVPGWRTRSFS</sequence>
<evidence type="ECO:0000313" key="2">
    <source>
        <dbReference type="EMBL" id="GGC26454.1"/>
    </source>
</evidence>
<protein>
    <recommendedName>
        <fullName evidence="4">Phage shock protein B</fullName>
    </recommendedName>
</protein>
<proteinExistence type="predicted"/>
<dbReference type="InterPro" id="IPR009554">
    <property type="entry name" value="Phageshock_PspB"/>
</dbReference>
<keyword evidence="1" id="KW-1133">Transmembrane helix</keyword>
<evidence type="ECO:0000313" key="3">
    <source>
        <dbReference type="Proteomes" id="UP000637769"/>
    </source>
</evidence>
<evidence type="ECO:0000256" key="1">
    <source>
        <dbReference type="SAM" id="Phobius"/>
    </source>
</evidence>
<evidence type="ECO:0008006" key="4">
    <source>
        <dbReference type="Google" id="ProtNLM"/>
    </source>
</evidence>
<reference evidence="3" key="1">
    <citation type="journal article" date="2019" name="Int. J. Syst. Evol. Microbiol.">
        <title>The Global Catalogue of Microorganisms (GCM) 10K type strain sequencing project: providing services to taxonomists for standard genome sequencing and annotation.</title>
        <authorList>
            <consortium name="The Broad Institute Genomics Platform"/>
            <consortium name="The Broad Institute Genome Sequencing Center for Infectious Disease"/>
            <person name="Wu L."/>
            <person name="Ma J."/>
        </authorList>
    </citation>
    <scope>NUCLEOTIDE SEQUENCE [LARGE SCALE GENOMIC DNA]</scope>
    <source>
        <strain evidence="3">CCM 7132</strain>
    </source>
</reference>
<keyword evidence="1" id="KW-0472">Membrane</keyword>
<dbReference type="Proteomes" id="UP000637769">
    <property type="component" value="Unassembled WGS sequence"/>
</dbReference>
<dbReference type="NCBIfam" id="TIGR02976">
    <property type="entry name" value="phageshock_pspB"/>
    <property type="match status" value="1"/>
</dbReference>
<organism evidence="2 3">
    <name type="scientific">Asaia siamensis</name>
    <dbReference type="NCBI Taxonomy" id="110479"/>
    <lineage>
        <taxon>Bacteria</taxon>
        <taxon>Pseudomonadati</taxon>
        <taxon>Pseudomonadota</taxon>
        <taxon>Alphaproteobacteria</taxon>
        <taxon>Acetobacterales</taxon>
        <taxon>Acetobacteraceae</taxon>
        <taxon>Asaia</taxon>
    </lineage>
</organism>
<name>A0ABQ1LLQ7_9PROT</name>
<gene>
    <name evidence="2" type="ORF">GCM10007207_09850</name>
</gene>
<dbReference type="EMBL" id="BMCH01000002">
    <property type="protein sequence ID" value="GGC26454.1"/>
    <property type="molecule type" value="Genomic_DNA"/>
</dbReference>
<dbReference type="Pfam" id="PF06667">
    <property type="entry name" value="PspB"/>
    <property type="match status" value="1"/>
</dbReference>
<keyword evidence="3" id="KW-1185">Reference proteome</keyword>
<feature type="transmembrane region" description="Helical" evidence="1">
    <location>
        <begin position="12"/>
        <end position="31"/>
    </location>
</feature>
<keyword evidence="1" id="KW-0812">Transmembrane</keyword>